<evidence type="ECO:0000256" key="6">
    <source>
        <dbReference type="PIRSR" id="PIRSR000185-3"/>
    </source>
</evidence>
<dbReference type="GO" id="GO:0004352">
    <property type="term" value="F:glutamate dehydrogenase (NAD+) activity"/>
    <property type="evidence" value="ECO:0007669"/>
    <property type="project" value="TreeGrafter"/>
</dbReference>
<dbReference type="Gene3D" id="3.40.50.10860">
    <property type="entry name" value="Leucine Dehydrogenase, chain A, domain 1"/>
    <property type="match status" value="1"/>
</dbReference>
<evidence type="ECO:0000313" key="9">
    <source>
        <dbReference type="EMBL" id="BDU75204.1"/>
    </source>
</evidence>
<feature type="binding site" evidence="5">
    <location>
        <position position="221"/>
    </location>
    <ligand>
        <name>NAD(+)</name>
        <dbReference type="ChEBI" id="CHEBI:57540"/>
    </ligand>
</feature>
<evidence type="ECO:0000256" key="4">
    <source>
        <dbReference type="PIRSR" id="PIRSR000185-1"/>
    </source>
</evidence>
<dbReference type="SUPFAM" id="SSF53223">
    <property type="entry name" value="Aminoacid dehydrogenase-like, N-terminal domain"/>
    <property type="match status" value="1"/>
</dbReference>
<dbReference type="PRINTS" id="PR00082">
    <property type="entry name" value="GLFDHDRGNASE"/>
</dbReference>
<dbReference type="GO" id="GO:0000166">
    <property type="term" value="F:nucleotide binding"/>
    <property type="evidence" value="ECO:0007669"/>
    <property type="project" value="UniProtKB-KW"/>
</dbReference>
<dbReference type="RefSeq" id="WP_243332868.1">
    <property type="nucleotide sequence ID" value="NZ_AP027081.1"/>
</dbReference>
<reference evidence="9" key="1">
    <citation type="journal article" date="2023" name="Int. J. Syst. Evol. Microbiol.">
        <title>Mesoterricola silvestris gen. nov., sp. nov., Mesoterricola sediminis sp. nov., Geothrix oryzae sp. nov., Geothrix edaphica sp. nov., Geothrix rubra sp. nov., and Geothrix limicola sp. nov., six novel members of Acidobacteriota isolated from soils.</title>
        <authorList>
            <person name="Itoh H."/>
            <person name="Sugisawa Y."/>
            <person name="Mise K."/>
            <person name="Xu Z."/>
            <person name="Kuniyasu M."/>
            <person name="Ushijima N."/>
            <person name="Kawano K."/>
            <person name="Kobayashi E."/>
            <person name="Shiratori Y."/>
            <person name="Masuda Y."/>
            <person name="Senoo K."/>
        </authorList>
    </citation>
    <scope>NUCLEOTIDE SEQUENCE</scope>
    <source>
        <strain evidence="9">W786</strain>
    </source>
</reference>
<evidence type="ECO:0000256" key="3">
    <source>
        <dbReference type="PIRNR" id="PIRNR000185"/>
    </source>
</evidence>
<proteinExistence type="inferred from homology"/>
<protein>
    <recommendedName>
        <fullName evidence="3">Glutamate dehydrogenase</fullName>
    </recommendedName>
</protein>
<dbReference type="Gene3D" id="3.40.50.720">
    <property type="entry name" value="NAD(P)-binding Rossmann-like Domain"/>
    <property type="match status" value="1"/>
</dbReference>
<feature type="active site" description="Proton donor" evidence="4">
    <location>
        <position position="106"/>
    </location>
</feature>
<evidence type="ECO:0000256" key="5">
    <source>
        <dbReference type="PIRSR" id="PIRSR000185-2"/>
    </source>
</evidence>
<keyword evidence="2 3" id="KW-0560">Oxidoreductase</keyword>
<accession>A0AA48GPK2</accession>
<dbReference type="GO" id="GO:0006538">
    <property type="term" value="P:L-glutamate catabolic process"/>
    <property type="evidence" value="ECO:0007669"/>
    <property type="project" value="TreeGrafter"/>
</dbReference>
<dbReference type="Proteomes" id="UP001228113">
    <property type="component" value="Chromosome"/>
</dbReference>
<feature type="binding site" evidence="5">
    <location>
        <position position="349"/>
    </location>
    <ligand>
        <name>substrate</name>
    </ligand>
</feature>
<feature type="binding site" evidence="5">
    <location>
        <position position="94"/>
    </location>
    <ligand>
        <name>substrate</name>
    </ligand>
</feature>
<dbReference type="InterPro" id="IPR006095">
    <property type="entry name" value="Glu/Leu/Phe/Val/Trp_DH"/>
</dbReference>
<evidence type="ECO:0000256" key="1">
    <source>
        <dbReference type="ARBA" id="ARBA00006382"/>
    </source>
</evidence>
<keyword evidence="5" id="KW-0547">Nucleotide-binding</keyword>
<dbReference type="InterPro" id="IPR006096">
    <property type="entry name" value="Glu/Leu/Phe/Val/Trp_DH_C"/>
</dbReference>
<dbReference type="Pfam" id="PF00208">
    <property type="entry name" value="ELFV_dehydrog"/>
    <property type="match status" value="1"/>
</dbReference>
<dbReference type="PANTHER" id="PTHR11606:SF13">
    <property type="entry name" value="GLUTAMATE DEHYDROGENASE 1, MITOCHONDRIAL"/>
    <property type="match status" value="1"/>
</dbReference>
<dbReference type="CDD" id="cd01076">
    <property type="entry name" value="NAD_bind_1_Glu_DH"/>
    <property type="match status" value="1"/>
</dbReference>
<feature type="domain" description="Glutamate/phenylalanine/leucine/valine/L-tryptophan dehydrogenase C-terminal" evidence="8">
    <location>
        <begin position="183"/>
        <end position="413"/>
    </location>
</feature>
<feature type="site" description="Important for catalysis" evidence="6">
    <location>
        <position position="146"/>
    </location>
</feature>
<dbReference type="PIRSF" id="PIRSF000185">
    <property type="entry name" value="Glu_DH"/>
    <property type="match status" value="1"/>
</dbReference>
<dbReference type="InterPro" id="IPR046346">
    <property type="entry name" value="Aminoacid_DH-like_N_sf"/>
</dbReference>
<evidence type="ECO:0000256" key="7">
    <source>
        <dbReference type="RuleBase" id="RU004417"/>
    </source>
</evidence>
<dbReference type="EMBL" id="AP027081">
    <property type="protein sequence ID" value="BDU75204.1"/>
    <property type="molecule type" value="Genomic_DNA"/>
</dbReference>
<dbReference type="InterPro" id="IPR033922">
    <property type="entry name" value="NAD_bind_Glu_DH"/>
</dbReference>
<gene>
    <name evidence="9" type="primary">gdhA</name>
    <name evidence="9" type="ORF">METESE_01620</name>
</gene>
<dbReference type="InterPro" id="IPR036291">
    <property type="entry name" value="NAD(P)-bd_dom_sf"/>
</dbReference>
<organism evidence="9 10">
    <name type="scientific">Mesoterricola sediminis</name>
    <dbReference type="NCBI Taxonomy" id="2927980"/>
    <lineage>
        <taxon>Bacteria</taxon>
        <taxon>Pseudomonadati</taxon>
        <taxon>Acidobacteriota</taxon>
        <taxon>Holophagae</taxon>
        <taxon>Holophagales</taxon>
        <taxon>Holophagaceae</taxon>
        <taxon>Mesoterricola</taxon>
    </lineage>
</organism>
<dbReference type="InterPro" id="IPR006097">
    <property type="entry name" value="Glu/Leu/Phe/Val/Trp_DH_dimer"/>
</dbReference>
<evidence type="ECO:0000259" key="8">
    <source>
        <dbReference type="SMART" id="SM00839"/>
    </source>
</evidence>
<dbReference type="SMART" id="SM00839">
    <property type="entry name" value="ELFV_dehydrog"/>
    <property type="match status" value="1"/>
</dbReference>
<dbReference type="PROSITE" id="PS00074">
    <property type="entry name" value="GLFV_DEHYDROGENASE"/>
    <property type="match status" value="1"/>
</dbReference>
<dbReference type="KEGG" id="msea:METESE_01620"/>
<dbReference type="Pfam" id="PF02812">
    <property type="entry name" value="ELFV_dehydrog_N"/>
    <property type="match status" value="1"/>
</dbReference>
<dbReference type="PANTHER" id="PTHR11606">
    <property type="entry name" value="GLUTAMATE DEHYDROGENASE"/>
    <property type="match status" value="1"/>
</dbReference>
<dbReference type="InterPro" id="IPR033524">
    <property type="entry name" value="Glu/Leu/Phe/Val_DH_AS"/>
</dbReference>
<evidence type="ECO:0000256" key="2">
    <source>
        <dbReference type="ARBA" id="ARBA00023002"/>
    </source>
</evidence>
<comment type="similarity">
    <text evidence="1 3 7">Belongs to the Glu/Leu/Phe/Val dehydrogenases family.</text>
</comment>
<evidence type="ECO:0000313" key="10">
    <source>
        <dbReference type="Proteomes" id="UP001228113"/>
    </source>
</evidence>
<keyword evidence="10" id="KW-1185">Reference proteome</keyword>
<sequence>MLNSHNAFDAMSSRLRVAAELYGLEEALFKVFIAPIRSIIVSCPVHMDDGRWEVFTGYRVQHNVARGPAKGGIRYDPRITLDEIKAGAAWNTWKTAVVDVPFGGGKGGVICDPTRMSDGELERLTRRYIAEIMDLLGPDRDVPGIDMGTNSHVMAWVLDTYTMHTRKTENAVVTGKPISLGGSLGRTEAVGRGILIAAREAMQRLGKPLAGSTLAVQGFGNVGSQAARLLHEAGARMVAVSDLKGAIRNDRGIDTHALLKYHAEHKTVVGFRGAEPMDAKELLTMPVDILVPAATENQITEDNAAKVRAKVVVEGANGPTSPEADPILLDNGVLVVPDILANVGGVTVSYFEWVQNRLGFYWREREVNERLVEYMTHAFQAVFATTDKFKTNPRIGAYILALDRVSQAMHARGFYA</sequence>
<name>A0AA48GPK2_9BACT</name>
<dbReference type="AlphaFoldDB" id="A0AA48GPK2"/>
<dbReference type="SUPFAM" id="SSF51735">
    <property type="entry name" value="NAD(P)-binding Rossmann-fold domains"/>
    <property type="match status" value="1"/>
</dbReference>
<dbReference type="InterPro" id="IPR014362">
    <property type="entry name" value="Glu_DH"/>
</dbReference>
<keyword evidence="5" id="KW-0520">NAD</keyword>
<feature type="binding site" evidence="5">
    <location>
        <position position="70"/>
    </location>
    <ligand>
        <name>substrate</name>
    </ligand>
</feature>